<dbReference type="SUPFAM" id="SSF56219">
    <property type="entry name" value="DNase I-like"/>
    <property type="match status" value="1"/>
</dbReference>
<organism evidence="4 5">
    <name type="scientific">Prorocentrum cordatum</name>
    <dbReference type="NCBI Taxonomy" id="2364126"/>
    <lineage>
        <taxon>Eukaryota</taxon>
        <taxon>Sar</taxon>
        <taxon>Alveolata</taxon>
        <taxon>Dinophyceae</taxon>
        <taxon>Prorocentrales</taxon>
        <taxon>Prorocentraceae</taxon>
        <taxon>Prorocentrum</taxon>
    </lineage>
</organism>
<feature type="region of interest" description="Disordered" evidence="2">
    <location>
        <begin position="74"/>
        <end position="99"/>
    </location>
</feature>
<dbReference type="InterPro" id="IPR005135">
    <property type="entry name" value="Endo/exonuclease/phosphatase"/>
</dbReference>
<protein>
    <recommendedName>
        <fullName evidence="3">Endonuclease/exonuclease/phosphatase domain-containing protein</fullName>
    </recommendedName>
</protein>
<gene>
    <name evidence="4" type="ORF">PCOR1329_LOCUS64904</name>
</gene>
<sequence>MRAQVLVDMGSNRREELGLTRADGQPGAPPLRQWQCSGSCGGHKNRGWRTSCQICGRAAPPWALAALARRGTQEPAFRSAPPPGGMWGRGPPGSDMDQDSGKVIKEAVEQAKKELQQEPRQALLGDPLLGLSEVQQRAITLKMGGAQAEEVEKPADLRSKTLQDLLQRVKKREKQVVNTTERVREAREAADAAAKALRDEEALLARHQASLKELKQIVKDKEIAEAVPVLGQTAATLGLAGVDQALAVIHQLSETLSQFEAMPGLATFAGQLRTSVTEQRQGIAQQQQQAQVAEAAREEAEAKLAADRGAAAAAAPAAGAEPGGGEAMAVDGGGLDVDLDDPDLASKLKEAGLGEFDLSQEADREKVKRAQDLLVARLAAGAASVAHGTQCGRVGGGGGAPTAPHVVLLQEHRLKEPRLVDSARKWASQGGLNSVFGHAESTGGKANQSSSGVAVLSSLPLLDGFGALQEALPRSRFQVGVVSTGLGVPVYFISLYLTTKVGLTEPNLTHLERLLGGIAGLQGPWVVGGDWNLEPAEVQEWARLAQGVAVAPDIPSCEGRVLDFFVVSRVLGNFVRSVDVVDGTAIRTHVPVMLRLHGLHAEAKVTRAVLPTAYPIVLPPPTRPAPPEVGDSAWPWEAGGFPSDLHAATLARFQRAEAYLSCLHGSGSRKEGRCHGLREQRAPFVTEWQSQLKARTSAEYRCWAGLLAACQRACSLQAIMRSRRWSRYSALNRQLKVINSFVIEDGWWPQSGALANMSVEKMLKVFGSDSASASSYLLRVMDDHVLSL</sequence>
<dbReference type="EMBL" id="CAUYUJ010018288">
    <property type="protein sequence ID" value="CAK0882358.1"/>
    <property type="molecule type" value="Genomic_DNA"/>
</dbReference>
<feature type="non-terminal residue" evidence="4">
    <location>
        <position position="788"/>
    </location>
</feature>
<evidence type="ECO:0000256" key="2">
    <source>
        <dbReference type="SAM" id="MobiDB-lite"/>
    </source>
</evidence>
<name>A0ABN9WBE1_9DINO</name>
<keyword evidence="5" id="KW-1185">Reference proteome</keyword>
<evidence type="ECO:0000256" key="1">
    <source>
        <dbReference type="SAM" id="Coils"/>
    </source>
</evidence>
<feature type="region of interest" description="Disordered" evidence="2">
    <location>
        <begin position="315"/>
        <end position="335"/>
    </location>
</feature>
<feature type="coiled-coil region" evidence="1">
    <location>
        <begin position="162"/>
        <end position="224"/>
    </location>
</feature>
<dbReference type="InterPro" id="IPR036691">
    <property type="entry name" value="Endo/exonu/phosph_ase_sf"/>
</dbReference>
<dbReference type="Pfam" id="PF03372">
    <property type="entry name" value="Exo_endo_phos"/>
    <property type="match status" value="1"/>
</dbReference>
<keyword evidence="1" id="KW-0175">Coiled coil</keyword>
<evidence type="ECO:0000313" key="4">
    <source>
        <dbReference type="EMBL" id="CAK0882358.1"/>
    </source>
</evidence>
<feature type="domain" description="Endonuclease/exonuclease/phosphatase" evidence="3">
    <location>
        <begin position="403"/>
        <end position="538"/>
    </location>
</feature>
<reference evidence="4" key="1">
    <citation type="submission" date="2023-10" db="EMBL/GenBank/DDBJ databases">
        <authorList>
            <person name="Chen Y."/>
            <person name="Shah S."/>
            <person name="Dougan E. K."/>
            <person name="Thang M."/>
            <person name="Chan C."/>
        </authorList>
    </citation>
    <scope>NUCLEOTIDE SEQUENCE [LARGE SCALE GENOMIC DNA]</scope>
</reference>
<dbReference type="Gene3D" id="3.60.10.10">
    <property type="entry name" value="Endonuclease/exonuclease/phosphatase"/>
    <property type="match status" value="1"/>
</dbReference>
<feature type="compositionally biased region" description="Gly residues" evidence="2">
    <location>
        <begin position="321"/>
        <end position="335"/>
    </location>
</feature>
<accession>A0ABN9WBE1</accession>
<comment type="caution">
    <text evidence="4">The sequence shown here is derived from an EMBL/GenBank/DDBJ whole genome shotgun (WGS) entry which is preliminary data.</text>
</comment>
<dbReference type="Proteomes" id="UP001189429">
    <property type="component" value="Unassembled WGS sequence"/>
</dbReference>
<proteinExistence type="predicted"/>
<evidence type="ECO:0000313" key="5">
    <source>
        <dbReference type="Proteomes" id="UP001189429"/>
    </source>
</evidence>
<evidence type="ECO:0000259" key="3">
    <source>
        <dbReference type="Pfam" id="PF03372"/>
    </source>
</evidence>